<proteinExistence type="predicted"/>
<name>A0AAN8FLJ0_TRICO</name>
<evidence type="ECO:0000313" key="3">
    <source>
        <dbReference type="Proteomes" id="UP001331761"/>
    </source>
</evidence>
<feature type="compositionally biased region" description="Low complexity" evidence="1">
    <location>
        <begin position="108"/>
        <end position="142"/>
    </location>
</feature>
<protein>
    <submittedName>
        <fullName evidence="2">Uncharacterized protein</fullName>
    </submittedName>
</protein>
<keyword evidence="3" id="KW-1185">Reference proteome</keyword>
<feature type="compositionally biased region" description="Basic and acidic residues" evidence="1">
    <location>
        <begin position="143"/>
        <end position="155"/>
    </location>
</feature>
<dbReference type="EMBL" id="WIXE01006784">
    <property type="protein sequence ID" value="KAK5980977.1"/>
    <property type="molecule type" value="Genomic_DNA"/>
</dbReference>
<dbReference type="Proteomes" id="UP001331761">
    <property type="component" value="Unassembled WGS sequence"/>
</dbReference>
<organism evidence="2 3">
    <name type="scientific">Trichostrongylus colubriformis</name>
    <name type="common">Black scour worm</name>
    <dbReference type="NCBI Taxonomy" id="6319"/>
    <lineage>
        <taxon>Eukaryota</taxon>
        <taxon>Metazoa</taxon>
        <taxon>Ecdysozoa</taxon>
        <taxon>Nematoda</taxon>
        <taxon>Chromadorea</taxon>
        <taxon>Rhabditida</taxon>
        <taxon>Rhabditina</taxon>
        <taxon>Rhabditomorpha</taxon>
        <taxon>Strongyloidea</taxon>
        <taxon>Trichostrongylidae</taxon>
        <taxon>Trichostrongylus</taxon>
    </lineage>
</organism>
<gene>
    <name evidence="2" type="ORF">GCK32_002899</name>
</gene>
<comment type="caution">
    <text evidence="2">The sequence shown here is derived from an EMBL/GenBank/DDBJ whole genome shotgun (WGS) entry which is preliminary data.</text>
</comment>
<evidence type="ECO:0000313" key="2">
    <source>
        <dbReference type="EMBL" id="KAK5980977.1"/>
    </source>
</evidence>
<reference evidence="2 3" key="1">
    <citation type="submission" date="2019-10" db="EMBL/GenBank/DDBJ databases">
        <title>Assembly and Annotation for the nematode Trichostrongylus colubriformis.</title>
        <authorList>
            <person name="Martin J."/>
        </authorList>
    </citation>
    <scope>NUCLEOTIDE SEQUENCE [LARGE SCALE GENOMIC DNA]</scope>
    <source>
        <strain evidence="2">G859</strain>
        <tissue evidence="2">Whole worm</tissue>
    </source>
</reference>
<sequence length="245" mass="27797">MDNKRQNAGGRRTHPRCCCENCDLDNGCRGDVQTCKGQNSDLPRRCLVIKRTHPEEGIERTELRLVTYQKSGARVDQAHVLMEAARYLQERADDADCTEERRRGGCRAASSSEASKYNSEGRSSVGSSVFSATSKQTVSSSSKESKESKQCHRMIDQEQLRKSLENLVRYFAQRADESDDREWTMITGIAERLLLDVTDCIRKDKPLNHDLLTRIRELNKLAKQATLQSEKKSTKCTLGRSHTRV</sequence>
<feature type="region of interest" description="Disordered" evidence="1">
    <location>
        <begin position="108"/>
        <end position="155"/>
    </location>
</feature>
<evidence type="ECO:0000256" key="1">
    <source>
        <dbReference type="SAM" id="MobiDB-lite"/>
    </source>
</evidence>
<accession>A0AAN8FLJ0</accession>
<dbReference type="AlphaFoldDB" id="A0AAN8FLJ0"/>